<organism evidence="1">
    <name type="scientific">marine sediment metagenome</name>
    <dbReference type="NCBI Taxonomy" id="412755"/>
    <lineage>
        <taxon>unclassified sequences</taxon>
        <taxon>metagenomes</taxon>
        <taxon>ecological metagenomes</taxon>
    </lineage>
</organism>
<protein>
    <submittedName>
        <fullName evidence="1">Uncharacterized protein</fullName>
    </submittedName>
</protein>
<evidence type="ECO:0000313" key="1">
    <source>
        <dbReference type="EMBL" id="KKK68517.1"/>
    </source>
</evidence>
<dbReference type="AlphaFoldDB" id="A0A0F8XH99"/>
<gene>
    <name evidence="1" type="ORF">LCGC14_2943280</name>
</gene>
<comment type="caution">
    <text evidence="1">The sequence shown here is derived from an EMBL/GenBank/DDBJ whole genome shotgun (WGS) entry which is preliminary data.</text>
</comment>
<reference evidence="1" key="1">
    <citation type="journal article" date="2015" name="Nature">
        <title>Complex archaea that bridge the gap between prokaryotes and eukaryotes.</title>
        <authorList>
            <person name="Spang A."/>
            <person name="Saw J.H."/>
            <person name="Jorgensen S.L."/>
            <person name="Zaremba-Niedzwiedzka K."/>
            <person name="Martijn J."/>
            <person name="Lind A.E."/>
            <person name="van Eijk R."/>
            <person name="Schleper C."/>
            <person name="Guy L."/>
            <person name="Ettema T.J."/>
        </authorList>
    </citation>
    <scope>NUCLEOTIDE SEQUENCE</scope>
</reference>
<sequence>MATPETAIKKQIRDYLKLDGWFV</sequence>
<accession>A0A0F8XH99</accession>
<name>A0A0F8XH99_9ZZZZ</name>
<proteinExistence type="predicted"/>
<dbReference type="EMBL" id="LAZR01059096">
    <property type="protein sequence ID" value="KKK68517.1"/>
    <property type="molecule type" value="Genomic_DNA"/>
</dbReference>
<feature type="non-terminal residue" evidence="1">
    <location>
        <position position="23"/>
    </location>
</feature>